<protein>
    <submittedName>
        <fullName evidence="1">Uncharacterized protein</fullName>
    </submittedName>
</protein>
<comment type="caution">
    <text evidence="1">The sequence shown here is derived from an EMBL/GenBank/DDBJ whole genome shotgun (WGS) entry which is preliminary data.</text>
</comment>
<proteinExistence type="predicted"/>
<gene>
    <name evidence="1" type="ORF">SDC9_205235</name>
</gene>
<name>A0A645J1S6_9ZZZZ</name>
<evidence type="ECO:0000313" key="1">
    <source>
        <dbReference type="EMBL" id="MPN57541.1"/>
    </source>
</evidence>
<dbReference type="EMBL" id="VSSQ01129153">
    <property type="protein sequence ID" value="MPN57541.1"/>
    <property type="molecule type" value="Genomic_DNA"/>
</dbReference>
<organism evidence="1">
    <name type="scientific">bioreactor metagenome</name>
    <dbReference type="NCBI Taxonomy" id="1076179"/>
    <lineage>
        <taxon>unclassified sequences</taxon>
        <taxon>metagenomes</taxon>
        <taxon>ecological metagenomes</taxon>
    </lineage>
</organism>
<accession>A0A645J1S6</accession>
<dbReference type="AlphaFoldDB" id="A0A645J1S6"/>
<reference evidence="1" key="1">
    <citation type="submission" date="2019-08" db="EMBL/GenBank/DDBJ databases">
        <authorList>
            <person name="Kucharzyk K."/>
            <person name="Murdoch R.W."/>
            <person name="Higgins S."/>
            <person name="Loffler F."/>
        </authorList>
    </citation>
    <scope>NUCLEOTIDE SEQUENCE</scope>
</reference>
<sequence length="88" mass="9734">MSSCPAAVDPENRFVADEFEVQKHPVVPQFLSGQFKCVPVVALHITVLPVIQVLVLTEPVERNVDPVPGGVVELRRFKTARIFGERAI</sequence>